<dbReference type="EMBL" id="BK016038">
    <property type="protein sequence ID" value="DAF90849.1"/>
    <property type="molecule type" value="Genomic_DNA"/>
</dbReference>
<organism evidence="1">
    <name type="scientific">Myoviridae sp. ctZhz2</name>
    <dbReference type="NCBI Taxonomy" id="2825129"/>
    <lineage>
        <taxon>Viruses</taxon>
        <taxon>Duplodnaviria</taxon>
        <taxon>Heunggongvirae</taxon>
        <taxon>Uroviricota</taxon>
        <taxon>Caudoviricetes</taxon>
    </lineage>
</organism>
<proteinExistence type="predicted"/>
<name>A0A8S5U8N8_9CAUD</name>
<sequence>MLTKSDFTTAIENALSEFPTIEPLYQINDPRVRQATDAMATMLAMLSAQIEAAQTEQFDKTRDCTVLADAAMRGIVPKGKACRVKIKATNEGDFAVRIETGRVLLDSNGLSWRVETAATVPAQGTATFEASQVSEETVSHTVSDTVPFYPIEVPKADDGSYLCSIRVSDATGEYEYRDQYTNTEPGERIYHVEADDRQRVFVRFGCKNVVGTQPENGTLITLKVLYTGGDITTELESPFAFEYTQNVNENRVSLSLHALVSAGEDPISMTVLHDIARYPAVYRRGAVFLGEFGFLVRSNFPNLQFLSVWNESMEEQVRGVNVANVNCLFVACLDESEKAIEAKGGDEVTEPEEITEQDWTETQKAIRKTIAKADDSYRVRFFTPVISKITVKVTASVASSYLATDVEAKIRECILTKYGKESAASRRGLQRPLYRDIYALIKENVPALSDGEADLQVVIDGGKTADVVRPEQWRFVAEDSLSVDVETTNVVTSSWGG</sequence>
<accession>A0A8S5U8N8</accession>
<protein>
    <submittedName>
        <fullName evidence="1">Baseplate wedge protein</fullName>
    </submittedName>
</protein>
<reference evidence="1" key="1">
    <citation type="journal article" date="2021" name="Proc. Natl. Acad. Sci. U.S.A.">
        <title>A Catalog of Tens of Thousands of Viruses from Human Metagenomes Reveals Hidden Associations with Chronic Diseases.</title>
        <authorList>
            <person name="Tisza M.J."/>
            <person name="Buck C.B."/>
        </authorList>
    </citation>
    <scope>NUCLEOTIDE SEQUENCE</scope>
    <source>
        <strain evidence="1">CtZhz2</strain>
    </source>
</reference>
<evidence type="ECO:0000313" key="1">
    <source>
        <dbReference type="EMBL" id="DAF90849.1"/>
    </source>
</evidence>